<dbReference type="Proteomes" id="UP001292079">
    <property type="component" value="Unassembled WGS sequence"/>
</dbReference>
<dbReference type="AlphaFoldDB" id="A0AAE1ZFI3"/>
<feature type="transmembrane region" description="Helical" evidence="1">
    <location>
        <begin position="12"/>
        <end position="31"/>
    </location>
</feature>
<evidence type="ECO:0000313" key="2">
    <source>
        <dbReference type="EMBL" id="KAK4473316.1"/>
    </source>
</evidence>
<keyword evidence="1" id="KW-0812">Transmembrane</keyword>
<keyword evidence="3" id="KW-1185">Reference proteome</keyword>
<dbReference type="EMBL" id="JALJAT010000002">
    <property type="protein sequence ID" value="KAK4473316.1"/>
    <property type="molecule type" value="Genomic_DNA"/>
</dbReference>
<evidence type="ECO:0000313" key="3">
    <source>
        <dbReference type="Proteomes" id="UP001292079"/>
    </source>
</evidence>
<protein>
    <submittedName>
        <fullName evidence="2">Uncharacterized protein</fullName>
    </submittedName>
</protein>
<name>A0AAE1ZFI3_SCHME</name>
<proteinExistence type="predicted"/>
<reference evidence="2" key="2">
    <citation type="journal article" date="2023" name="Infect Dis Poverty">
        <title>Chromosome-scale genome of the human blood fluke Schistosoma mekongi and its implications for public health.</title>
        <authorList>
            <person name="Zhou M."/>
            <person name="Xu L."/>
            <person name="Xu D."/>
            <person name="Chen W."/>
            <person name="Khan J."/>
            <person name="Hu Y."/>
            <person name="Huang H."/>
            <person name="Wei H."/>
            <person name="Zhang Y."/>
            <person name="Chusongsang P."/>
            <person name="Tanasarnprasert K."/>
            <person name="Hu X."/>
            <person name="Limpanont Y."/>
            <person name="Lv Z."/>
        </authorList>
    </citation>
    <scope>NUCLEOTIDE SEQUENCE</scope>
    <source>
        <strain evidence="2">LV_2022a</strain>
    </source>
</reference>
<sequence>VIRHWFREGLRFTVYLGVPFGMYFLCDMPYVQEFFHNRVRKTHFEKTGEDLGEYDARPVVKPID</sequence>
<comment type="caution">
    <text evidence="2">The sequence shown here is derived from an EMBL/GenBank/DDBJ whole genome shotgun (WGS) entry which is preliminary data.</text>
</comment>
<gene>
    <name evidence="2" type="ORF">MN116_002756</name>
</gene>
<reference evidence="2" key="1">
    <citation type="submission" date="2022-04" db="EMBL/GenBank/DDBJ databases">
        <authorList>
            <person name="Xu L."/>
            <person name="Lv Z."/>
        </authorList>
    </citation>
    <scope>NUCLEOTIDE SEQUENCE</scope>
    <source>
        <strain evidence="2">LV_2022a</strain>
    </source>
</reference>
<keyword evidence="1" id="KW-0472">Membrane</keyword>
<evidence type="ECO:0000256" key="1">
    <source>
        <dbReference type="SAM" id="Phobius"/>
    </source>
</evidence>
<organism evidence="2 3">
    <name type="scientific">Schistosoma mekongi</name>
    <name type="common">Parasitic worm</name>
    <dbReference type="NCBI Taxonomy" id="38744"/>
    <lineage>
        <taxon>Eukaryota</taxon>
        <taxon>Metazoa</taxon>
        <taxon>Spiralia</taxon>
        <taxon>Lophotrochozoa</taxon>
        <taxon>Platyhelminthes</taxon>
        <taxon>Trematoda</taxon>
        <taxon>Digenea</taxon>
        <taxon>Strigeidida</taxon>
        <taxon>Schistosomatoidea</taxon>
        <taxon>Schistosomatidae</taxon>
        <taxon>Schistosoma</taxon>
    </lineage>
</organism>
<keyword evidence="1" id="KW-1133">Transmembrane helix</keyword>
<accession>A0AAE1ZFI3</accession>
<feature type="non-terminal residue" evidence="2">
    <location>
        <position position="1"/>
    </location>
</feature>